<dbReference type="InterPro" id="IPR011051">
    <property type="entry name" value="RmlC_Cupin_sf"/>
</dbReference>
<sequence>MTAEEHARKVGPEDGRVLVNPIGGRMVLKVPDAMTAGAYSVHDNILPPHSPGPRPHLHRDHEETFYVLAGELTVRVGDETLRAGAGTFVVIPRGVVHQPSNQTANETHVLLIFSPGGMDRFFVEAAEGHHPLQARPDDAGQQVRLRVFTERYGYEFVDFPGDG</sequence>
<evidence type="ECO:0000313" key="3">
    <source>
        <dbReference type="Proteomes" id="UP000536909"/>
    </source>
</evidence>
<organism evidence="2 3">
    <name type="scientific">Deinococcus metallilatus</name>
    <dbReference type="NCBI Taxonomy" id="1211322"/>
    <lineage>
        <taxon>Bacteria</taxon>
        <taxon>Thermotogati</taxon>
        <taxon>Deinococcota</taxon>
        <taxon>Deinococci</taxon>
        <taxon>Deinococcales</taxon>
        <taxon>Deinococcaceae</taxon>
        <taxon>Deinococcus</taxon>
    </lineage>
</organism>
<dbReference type="EMBL" id="JACHFV010000001">
    <property type="protein sequence ID" value="MBB5293545.1"/>
    <property type="molecule type" value="Genomic_DNA"/>
</dbReference>
<reference evidence="2 3" key="1">
    <citation type="submission" date="2020-08" db="EMBL/GenBank/DDBJ databases">
        <title>Genomic Encyclopedia of Type Strains, Phase IV (KMG-IV): sequencing the most valuable type-strain genomes for metagenomic binning, comparative biology and taxonomic classification.</title>
        <authorList>
            <person name="Goeker M."/>
        </authorList>
    </citation>
    <scope>NUCLEOTIDE SEQUENCE [LARGE SCALE GENOMIC DNA]</scope>
    <source>
        <strain evidence="2 3">DSM 105434</strain>
    </source>
</reference>
<proteinExistence type="predicted"/>
<keyword evidence="3" id="KW-1185">Reference proteome</keyword>
<dbReference type="Proteomes" id="UP000536909">
    <property type="component" value="Unassembled WGS sequence"/>
</dbReference>
<evidence type="ECO:0000259" key="1">
    <source>
        <dbReference type="Pfam" id="PF07883"/>
    </source>
</evidence>
<protein>
    <submittedName>
        <fullName evidence="2">Mannose-6-phosphate isomerase-like protein (Cupin superfamily)</fullName>
    </submittedName>
</protein>
<dbReference type="Gene3D" id="2.60.120.10">
    <property type="entry name" value="Jelly Rolls"/>
    <property type="match status" value="1"/>
</dbReference>
<comment type="caution">
    <text evidence="2">The sequence shown here is derived from an EMBL/GenBank/DDBJ whole genome shotgun (WGS) entry which is preliminary data.</text>
</comment>
<dbReference type="PANTHER" id="PTHR36440:SF1">
    <property type="entry name" value="PUTATIVE (AFU_ORTHOLOGUE AFUA_8G07350)-RELATED"/>
    <property type="match status" value="1"/>
</dbReference>
<dbReference type="RefSeq" id="WP_129117232.1">
    <property type="nucleotide sequence ID" value="NZ_BSUI01000012.1"/>
</dbReference>
<gene>
    <name evidence="2" type="ORF">HNQ10_000358</name>
</gene>
<dbReference type="PANTHER" id="PTHR36440">
    <property type="entry name" value="PUTATIVE (AFU_ORTHOLOGUE AFUA_8G07350)-RELATED"/>
    <property type="match status" value="1"/>
</dbReference>
<accession>A0ABR6MQD4</accession>
<evidence type="ECO:0000313" key="2">
    <source>
        <dbReference type="EMBL" id="MBB5293545.1"/>
    </source>
</evidence>
<dbReference type="InterPro" id="IPR014710">
    <property type="entry name" value="RmlC-like_jellyroll"/>
</dbReference>
<name>A0ABR6MQD4_9DEIO</name>
<dbReference type="SUPFAM" id="SSF51182">
    <property type="entry name" value="RmlC-like cupins"/>
    <property type="match status" value="1"/>
</dbReference>
<dbReference type="InterPro" id="IPR053146">
    <property type="entry name" value="QDO-like"/>
</dbReference>
<dbReference type="InterPro" id="IPR013096">
    <property type="entry name" value="Cupin_2"/>
</dbReference>
<dbReference type="Pfam" id="PF07883">
    <property type="entry name" value="Cupin_2"/>
    <property type="match status" value="1"/>
</dbReference>
<feature type="domain" description="Cupin type-2" evidence="1">
    <location>
        <begin position="46"/>
        <end position="113"/>
    </location>
</feature>